<protein>
    <recommendedName>
        <fullName evidence="4">Lipoprotein</fullName>
    </recommendedName>
</protein>
<name>A0ABR8M1N8_9FLAO</name>
<dbReference type="RefSeq" id="WP_191101682.1">
    <property type="nucleotide sequence ID" value="NZ_JACXXH010000010.1"/>
</dbReference>
<evidence type="ECO:0000256" key="1">
    <source>
        <dbReference type="SAM" id="SignalP"/>
    </source>
</evidence>
<dbReference type="PROSITE" id="PS51257">
    <property type="entry name" value="PROKAR_LIPOPROTEIN"/>
    <property type="match status" value="1"/>
</dbReference>
<keyword evidence="3" id="KW-1185">Reference proteome</keyword>
<keyword evidence="1" id="KW-0732">Signal</keyword>
<evidence type="ECO:0000313" key="3">
    <source>
        <dbReference type="Proteomes" id="UP000627521"/>
    </source>
</evidence>
<reference evidence="2 3" key="1">
    <citation type="submission" date="2020-09" db="EMBL/GenBank/DDBJ databases">
        <title>Bacillus nautilus sp. nov., Chryseoglobus crepusculi sp. nov, and Psychrobacter noctis sp. nov., isolated from deep-sea sponges from the equatorial Atlantic.</title>
        <authorList>
            <person name="Stennett H.L."/>
            <person name="Williams S.E."/>
        </authorList>
    </citation>
    <scope>NUCLEOTIDE SEQUENCE [LARGE SCALE GENOMIC DNA]</scope>
    <source>
        <strain evidence="2 3">28M-24</strain>
    </source>
</reference>
<evidence type="ECO:0000313" key="2">
    <source>
        <dbReference type="EMBL" id="MBD3864675.1"/>
    </source>
</evidence>
<feature type="chain" id="PRO_5045565438" description="Lipoprotein" evidence="1">
    <location>
        <begin position="22"/>
        <end position="226"/>
    </location>
</feature>
<feature type="signal peptide" evidence="1">
    <location>
        <begin position="1"/>
        <end position="21"/>
    </location>
</feature>
<comment type="caution">
    <text evidence="2">The sequence shown here is derived from an EMBL/GenBank/DDBJ whole genome shotgun (WGS) entry which is preliminary data.</text>
</comment>
<proteinExistence type="predicted"/>
<dbReference type="Proteomes" id="UP000627521">
    <property type="component" value="Unassembled WGS sequence"/>
</dbReference>
<organism evidence="2 3">
    <name type="scientific">Olleya marilimosa</name>
    <dbReference type="NCBI Taxonomy" id="272164"/>
    <lineage>
        <taxon>Bacteria</taxon>
        <taxon>Pseudomonadati</taxon>
        <taxon>Bacteroidota</taxon>
        <taxon>Flavobacteriia</taxon>
        <taxon>Flavobacteriales</taxon>
        <taxon>Flavobacteriaceae</taxon>
    </lineage>
</organism>
<gene>
    <name evidence="2" type="ORF">IEG06_14570</name>
</gene>
<evidence type="ECO:0008006" key="4">
    <source>
        <dbReference type="Google" id="ProtNLM"/>
    </source>
</evidence>
<sequence length="226" mass="25917">MKKRILTLLFLGFFILGCSQNNESIYPNFIGQNLNAIENNSDWEILQKSSGDLNKDGFNDFALILESKDSILEKRCSNCKLLKNKPRIIVILLNQNNIEKAIIQNNKFIARGDEGGMLPHLEPELSIENGFLNINYQFTRSNQSYTFEFDNSHMVIIKAESNGVHSASGNFENDKYDFKKGEIISETGNISQEKVETEIIKFDIKPKSLSEFGEMSEWRITENKYL</sequence>
<accession>A0ABR8M1N8</accession>
<dbReference type="EMBL" id="JACXXH010000010">
    <property type="protein sequence ID" value="MBD3864675.1"/>
    <property type="molecule type" value="Genomic_DNA"/>
</dbReference>